<sequence>MKMQTFDNVFDAICDTPEQAENMKIRARLMTVLNTWIENQGYSQAEAAVVLGVTQPRISELARGKIQVFSVDKLISMMAHAGIQIQNMDIRYPDMVAA</sequence>
<dbReference type="SUPFAM" id="SSF47413">
    <property type="entry name" value="lambda repressor-like DNA-binding domains"/>
    <property type="match status" value="1"/>
</dbReference>
<evidence type="ECO:0000313" key="2">
    <source>
        <dbReference type="EMBL" id="HAF8581050.1"/>
    </source>
</evidence>
<dbReference type="InterPro" id="IPR010982">
    <property type="entry name" value="Lambda_DNA-bd_dom_sf"/>
</dbReference>
<feature type="domain" description="HigA2-like helix-turn-helix" evidence="1">
    <location>
        <begin position="16"/>
        <end position="86"/>
    </location>
</feature>
<dbReference type="InterPro" id="IPR001387">
    <property type="entry name" value="Cro/C1-type_HTH"/>
</dbReference>
<reference evidence="2" key="2">
    <citation type="submission" date="2020-02" db="EMBL/GenBank/DDBJ databases">
        <authorList>
            <consortium name="NCBI Pathogen Detection Project"/>
        </authorList>
    </citation>
    <scope>NUCLEOTIDE SEQUENCE</scope>
    <source>
        <strain evidence="2">MA.MZ045</strain>
    </source>
</reference>
<evidence type="ECO:0000259" key="1">
    <source>
        <dbReference type="Pfam" id="PF13744"/>
    </source>
</evidence>
<dbReference type="AlphaFoldDB" id="A0A754B351"/>
<protein>
    <submittedName>
        <fullName evidence="2">XRE family transcriptional regulator</fullName>
    </submittedName>
</protein>
<proteinExistence type="predicted"/>
<accession>A0A754B351</accession>
<dbReference type="GO" id="GO:0003677">
    <property type="term" value="F:DNA binding"/>
    <property type="evidence" value="ECO:0007669"/>
    <property type="project" value="InterPro"/>
</dbReference>
<dbReference type="EMBL" id="DAAWNC010000022">
    <property type="protein sequence ID" value="HAF8581050.1"/>
    <property type="molecule type" value="Genomic_DNA"/>
</dbReference>
<dbReference type="Gene3D" id="1.10.260.40">
    <property type="entry name" value="lambda repressor-like DNA-binding domains"/>
    <property type="match status" value="1"/>
</dbReference>
<dbReference type="Pfam" id="PF13744">
    <property type="entry name" value="HTH_37"/>
    <property type="match status" value="1"/>
</dbReference>
<dbReference type="CDD" id="cd00093">
    <property type="entry name" value="HTH_XRE"/>
    <property type="match status" value="1"/>
</dbReference>
<organism evidence="2">
    <name type="scientific">Salmonella enterica</name>
    <name type="common">Salmonella choleraesuis</name>
    <dbReference type="NCBI Taxonomy" id="28901"/>
    <lineage>
        <taxon>Bacteria</taxon>
        <taxon>Pseudomonadati</taxon>
        <taxon>Pseudomonadota</taxon>
        <taxon>Gammaproteobacteria</taxon>
        <taxon>Enterobacterales</taxon>
        <taxon>Enterobacteriaceae</taxon>
        <taxon>Salmonella</taxon>
    </lineage>
</organism>
<reference evidence="2" key="1">
    <citation type="journal article" date="2018" name="Genome Biol.">
        <title>SKESA: strategic k-mer extension for scrupulous assemblies.</title>
        <authorList>
            <person name="Souvorov A."/>
            <person name="Agarwala R."/>
            <person name="Lipman D.J."/>
        </authorList>
    </citation>
    <scope>NUCLEOTIDE SEQUENCE</scope>
    <source>
        <strain evidence="2">MA.MZ045</strain>
    </source>
</reference>
<gene>
    <name evidence="2" type="ORF">G5T75_005037</name>
</gene>
<dbReference type="RefSeq" id="WP_079791936.1">
    <property type="nucleotide sequence ID" value="NZ_MXLQ01000036.1"/>
</dbReference>
<name>A0A754B351_SALER</name>
<comment type="caution">
    <text evidence="2">The sequence shown here is derived from an EMBL/GenBank/DDBJ whole genome shotgun (WGS) entry which is preliminary data.</text>
</comment>
<dbReference type="InterPro" id="IPR039554">
    <property type="entry name" value="HigA2-like_HTH"/>
</dbReference>